<reference evidence="4" key="2">
    <citation type="journal article" date="2018" name="Plant J.">
        <title>The Sorghum bicolor reference genome: improved assembly, gene annotations, a transcriptome atlas, and signatures of genome organization.</title>
        <authorList>
            <person name="McCormick R.F."/>
            <person name="Truong S.K."/>
            <person name="Sreedasyam A."/>
            <person name="Jenkins J."/>
            <person name="Shu S."/>
            <person name="Sims D."/>
            <person name="Kennedy M."/>
            <person name="Amirebrahimi M."/>
            <person name="Weers B.D."/>
            <person name="McKinley B."/>
            <person name="Mattison A."/>
            <person name="Morishige D.T."/>
            <person name="Grimwood J."/>
            <person name="Schmutz J."/>
            <person name="Mullet J.E."/>
        </authorList>
    </citation>
    <scope>NUCLEOTIDE SEQUENCE [LARGE SCALE GENOMIC DNA]</scope>
    <source>
        <strain evidence="4">cv. BTx623</strain>
    </source>
</reference>
<reference evidence="3 4" key="1">
    <citation type="journal article" date="2009" name="Nature">
        <title>The Sorghum bicolor genome and the diversification of grasses.</title>
        <authorList>
            <person name="Paterson A.H."/>
            <person name="Bowers J.E."/>
            <person name="Bruggmann R."/>
            <person name="Dubchak I."/>
            <person name="Grimwood J."/>
            <person name="Gundlach H."/>
            <person name="Haberer G."/>
            <person name="Hellsten U."/>
            <person name="Mitros T."/>
            <person name="Poliakov A."/>
            <person name="Schmutz J."/>
            <person name="Spannagl M."/>
            <person name="Tang H."/>
            <person name="Wang X."/>
            <person name="Wicker T."/>
            <person name="Bharti A.K."/>
            <person name="Chapman J."/>
            <person name="Feltus F.A."/>
            <person name="Gowik U."/>
            <person name="Grigoriev I.V."/>
            <person name="Lyons E."/>
            <person name="Maher C.A."/>
            <person name="Martis M."/>
            <person name="Narechania A."/>
            <person name="Otillar R.P."/>
            <person name="Penning B.W."/>
            <person name="Salamov A.A."/>
            <person name="Wang Y."/>
            <person name="Zhang L."/>
            <person name="Carpita N.C."/>
            <person name="Freeling M."/>
            <person name="Gingle A.R."/>
            <person name="Hash C.T."/>
            <person name="Keller B."/>
            <person name="Klein P."/>
            <person name="Kresovich S."/>
            <person name="McCann M.C."/>
            <person name="Ming R."/>
            <person name="Peterson D.G."/>
            <person name="Mehboob-ur-Rahman"/>
            <person name="Ware D."/>
            <person name="Westhoff P."/>
            <person name="Mayer K.F."/>
            <person name="Messing J."/>
            <person name="Rokhsar D.S."/>
        </authorList>
    </citation>
    <scope>NUCLEOTIDE SEQUENCE [LARGE SCALE GENOMIC DNA]</scope>
    <source>
        <strain evidence="4">cv. BTx623</strain>
    </source>
</reference>
<dbReference type="OrthoDB" id="1933275at2759"/>
<gene>
    <name evidence="3" type="ORF">SORBI_3007G102700</name>
</gene>
<feature type="coiled-coil region" evidence="1">
    <location>
        <begin position="79"/>
        <end position="116"/>
    </location>
</feature>
<organism evidence="3 4">
    <name type="scientific">Sorghum bicolor</name>
    <name type="common">Sorghum</name>
    <name type="synonym">Sorghum vulgare</name>
    <dbReference type="NCBI Taxonomy" id="4558"/>
    <lineage>
        <taxon>Eukaryota</taxon>
        <taxon>Viridiplantae</taxon>
        <taxon>Streptophyta</taxon>
        <taxon>Embryophyta</taxon>
        <taxon>Tracheophyta</taxon>
        <taxon>Spermatophyta</taxon>
        <taxon>Magnoliopsida</taxon>
        <taxon>Liliopsida</taxon>
        <taxon>Poales</taxon>
        <taxon>Poaceae</taxon>
        <taxon>PACMAD clade</taxon>
        <taxon>Panicoideae</taxon>
        <taxon>Andropogonodae</taxon>
        <taxon>Andropogoneae</taxon>
        <taxon>Sorghinae</taxon>
        <taxon>Sorghum</taxon>
    </lineage>
</organism>
<evidence type="ECO:0000256" key="1">
    <source>
        <dbReference type="SAM" id="Coils"/>
    </source>
</evidence>
<feature type="compositionally biased region" description="Low complexity" evidence="2">
    <location>
        <begin position="1"/>
        <end position="12"/>
    </location>
</feature>
<dbReference type="AlphaFoldDB" id="A0A1B6PGZ3"/>
<dbReference type="InParanoid" id="A0A1B6PGZ3"/>
<evidence type="ECO:0000313" key="3">
    <source>
        <dbReference type="EMBL" id="KXG24938.1"/>
    </source>
</evidence>
<proteinExistence type="predicted"/>
<protein>
    <submittedName>
        <fullName evidence="3">Uncharacterized protein</fullName>
    </submittedName>
</protein>
<keyword evidence="4" id="KW-1185">Reference proteome</keyword>
<dbReference type="PANTHER" id="PTHR35480">
    <property type="entry name" value="MATERNAL EFFECT EMBRYO ARREST 22"/>
    <property type="match status" value="1"/>
</dbReference>
<dbReference type="ExpressionAtlas" id="A0A1B6PGZ3">
    <property type="expression patterns" value="baseline and differential"/>
</dbReference>
<evidence type="ECO:0000256" key="2">
    <source>
        <dbReference type="SAM" id="MobiDB-lite"/>
    </source>
</evidence>
<dbReference type="EMBL" id="CM000766">
    <property type="protein sequence ID" value="KXG24938.1"/>
    <property type="molecule type" value="Genomic_DNA"/>
</dbReference>
<dbReference type="PANTHER" id="PTHR35480:SF1">
    <property type="entry name" value="MATERNAL EFFECT EMBRYO ARREST 22"/>
    <property type="match status" value="1"/>
</dbReference>
<dbReference type="Proteomes" id="UP000000768">
    <property type="component" value="Chromosome 7"/>
</dbReference>
<keyword evidence="1" id="KW-0175">Coiled coil</keyword>
<feature type="region of interest" description="Disordered" evidence="2">
    <location>
        <begin position="1"/>
        <end position="55"/>
    </location>
</feature>
<accession>A0A1B6PGZ3</accession>
<dbReference type="Gramene" id="KXG24938">
    <property type="protein sequence ID" value="KXG24938"/>
    <property type="gene ID" value="SORBI_3007G102700"/>
</dbReference>
<sequence>MATTSGSTASASRFSDPAPYRAAQTLNLSSPSESRRRAMAAEPPEPASSQDAQLAASSSAALAGVGGPNPCCAKLWKKYQKLETSRTALREAVKLLQAENEKLQKENSELSKVQRGGLCARDVTLNKYKKNRVLRLQVHSLLLVSPRTLKNSPTVPVREWGIGYIVPYLQFLSFRNFLGVKFHGDGEHQTTGGAQGKRHKNTKGGSLIFLSATLALKKNLQYHLIACSLNRRCNTKTSDFVFQPLKCRVQYQNGSCYGLKWYCCVPCKTSVAVK</sequence>
<evidence type="ECO:0000313" key="4">
    <source>
        <dbReference type="Proteomes" id="UP000000768"/>
    </source>
</evidence>
<name>A0A1B6PGZ3_SORBI</name>